<dbReference type="Proteomes" id="UP000234275">
    <property type="component" value="Unassembled WGS sequence"/>
</dbReference>
<dbReference type="AlphaFoldDB" id="A0A2I2GP61"/>
<comment type="caution">
    <text evidence="1">The sequence shown here is derived from an EMBL/GenBank/DDBJ whole genome shotgun (WGS) entry which is preliminary data.</text>
</comment>
<organism evidence="1 2">
    <name type="scientific">Aspergillus steynii IBT 23096</name>
    <dbReference type="NCBI Taxonomy" id="1392250"/>
    <lineage>
        <taxon>Eukaryota</taxon>
        <taxon>Fungi</taxon>
        <taxon>Dikarya</taxon>
        <taxon>Ascomycota</taxon>
        <taxon>Pezizomycotina</taxon>
        <taxon>Eurotiomycetes</taxon>
        <taxon>Eurotiomycetidae</taxon>
        <taxon>Eurotiales</taxon>
        <taxon>Aspergillaceae</taxon>
        <taxon>Aspergillus</taxon>
        <taxon>Aspergillus subgen. Circumdati</taxon>
    </lineage>
</organism>
<accession>A0A2I2GP61</accession>
<dbReference type="RefSeq" id="XP_024709960.1">
    <property type="nucleotide sequence ID" value="XM_024842908.1"/>
</dbReference>
<proteinExistence type="predicted"/>
<reference evidence="1 2" key="1">
    <citation type="submission" date="2016-12" db="EMBL/GenBank/DDBJ databases">
        <title>The genomes of Aspergillus section Nigri reveals drivers in fungal speciation.</title>
        <authorList>
            <consortium name="DOE Joint Genome Institute"/>
            <person name="Vesth T.C."/>
            <person name="Nybo J."/>
            <person name="Theobald S."/>
            <person name="Brandl J."/>
            <person name="Frisvad J.C."/>
            <person name="Nielsen K.F."/>
            <person name="Lyhne E.K."/>
            <person name="Kogle M.E."/>
            <person name="Kuo A."/>
            <person name="Riley R."/>
            <person name="Clum A."/>
            <person name="Nolan M."/>
            <person name="Lipzen A."/>
            <person name="Salamov A."/>
            <person name="Henrissat B."/>
            <person name="Wiebenga A."/>
            <person name="De Vries R.P."/>
            <person name="Grigoriev I.V."/>
            <person name="Mortensen U.H."/>
            <person name="Andersen M.R."/>
            <person name="Baker S.E."/>
        </authorList>
    </citation>
    <scope>NUCLEOTIDE SEQUENCE [LARGE SCALE GENOMIC DNA]</scope>
    <source>
        <strain evidence="1 2">IBT 23096</strain>
    </source>
</reference>
<dbReference type="EMBL" id="MSFO01000001">
    <property type="protein sequence ID" value="PLB54658.1"/>
    <property type="molecule type" value="Genomic_DNA"/>
</dbReference>
<evidence type="ECO:0000313" key="2">
    <source>
        <dbReference type="Proteomes" id="UP000234275"/>
    </source>
</evidence>
<dbReference type="GeneID" id="36550607"/>
<sequence>MTGLQPRKRSSVSMSLASLLIGAFKSTRCQGRSVVQRFTFGPSSTRLNPQPPRASQPPHRHFFFLSSPSLFKFFALAAGLRVAIYPPFPPSLWSTPPSCSILSWPASDQQRQSSRLRSLNLPTLVVPCLSSFLSPPAGHDVAAIQYLSDL</sequence>
<evidence type="ECO:0000313" key="1">
    <source>
        <dbReference type="EMBL" id="PLB54658.1"/>
    </source>
</evidence>
<protein>
    <submittedName>
        <fullName evidence="1">Uncharacterized protein</fullName>
    </submittedName>
</protein>
<name>A0A2I2GP61_9EURO</name>
<gene>
    <name evidence="1" type="ORF">P170DRAFT_23331</name>
</gene>
<dbReference type="VEuPathDB" id="FungiDB:P170DRAFT_23331"/>
<keyword evidence="2" id="KW-1185">Reference proteome</keyword>